<protein>
    <submittedName>
        <fullName evidence="4">Glycosyltransferase</fullName>
    </submittedName>
</protein>
<dbReference type="PANTHER" id="PTHR48090:SF7">
    <property type="entry name" value="RFBJ PROTEIN"/>
    <property type="match status" value="1"/>
</dbReference>
<dbReference type="InterPro" id="IPR029044">
    <property type="entry name" value="Nucleotide-diphossugar_trans"/>
</dbReference>
<dbReference type="InterPro" id="IPR050256">
    <property type="entry name" value="Glycosyltransferase_2"/>
</dbReference>
<feature type="domain" description="Glycosyltransferase 2-like" evidence="3">
    <location>
        <begin position="15"/>
        <end position="86"/>
    </location>
</feature>
<dbReference type="EMBL" id="CP045809">
    <property type="protein sequence ID" value="QHN33880.1"/>
    <property type="molecule type" value="Genomic_DNA"/>
</dbReference>
<reference evidence="4" key="1">
    <citation type="journal article" date="2021" name="Nat. Microbiol.">
        <title>Cocultivation of an ultrasmall environmental parasitic bacterium with lytic ability against bacteria associated with wastewater foams.</title>
        <authorList>
            <person name="Batinovic S."/>
            <person name="Rose J.J.A."/>
            <person name="Ratcliffe J."/>
            <person name="Seviour R.J."/>
            <person name="Petrovski S."/>
        </authorList>
    </citation>
    <scope>NUCLEOTIDE SEQUENCE</scope>
    <source>
        <strain evidence="4">CON9</strain>
    </source>
</reference>
<evidence type="ECO:0000313" key="5">
    <source>
        <dbReference type="Proteomes" id="UP001059836"/>
    </source>
</evidence>
<evidence type="ECO:0000256" key="1">
    <source>
        <dbReference type="ARBA" id="ARBA00006739"/>
    </source>
</evidence>
<accession>A0ABX6IF34</accession>
<feature type="region of interest" description="Disordered" evidence="2">
    <location>
        <begin position="1"/>
        <end position="21"/>
    </location>
</feature>
<dbReference type="Pfam" id="PF00535">
    <property type="entry name" value="Glycos_transf_2"/>
    <property type="match status" value="1"/>
</dbReference>
<comment type="similarity">
    <text evidence="1">Belongs to the glycosyltransferase 2 family.</text>
</comment>
<dbReference type="PANTHER" id="PTHR48090">
    <property type="entry name" value="UNDECAPRENYL-PHOSPHATE 4-DEOXY-4-FORMAMIDO-L-ARABINOSE TRANSFERASE-RELATED"/>
    <property type="match status" value="1"/>
</dbReference>
<sequence length="123" mass="13347">MARSPAHDNRYGRGVDDGTDGTAEQLRAARPAAPGVRIVHHPVNLGQGAAIQTGVEYARAIPWERYFVTFDADGQHRVEDVEAMVGRRRILGVDRRGAASARAALGCRSRCRGDGSSDGHRRE</sequence>
<organism evidence="4 5">
    <name type="scientific">Gordonia pseudamarae</name>
    <dbReference type="NCBI Taxonomy" id="2831662"/>
    <lineage>
        <taxon>Bacteria</taxon>
        <taxon>Bacillati</taxon>
        <taxon>Actinomycetota</taxon>
        <taxon>Actinomycetes</taxon>
        <taxon>Mycobacteriales</taxon>
        <taxon>Gordoniaceae</taxon>
        <taxon>Gordonia</taxon>
    </lineage>
</organism>
<evidence type="ECO:0000256" key="2">
    <source>
        <dbReference type="SAM" id="MobiDB-lite"/>
    </source>
</evidence>
<name>A0ABX6IF34_9ACTN</name>
<gene>
    <name evidence="4" type="ORF">GII31_02135</name>
</gene>
<feature type="compositionally biased region" description="Basic and acidic residues" evidence="2">
    <location>
        <begin position="1"/>
        <end position="16"/>
    </location>
</feature>
<dbReference type="Gene3D" id="3.90.550.10">
    <property type="entry name" value="Spore Coat Polysaccharide Biosynthesis Protein SpsA, Chain A"/>
    <property type="match status" value="1"/>
</dbReference>
<evidence type="ECO:0000313" key="4">
    <source>
        <dbReference type="EMBL" id="QHN33880.1"/>
    </source>
</evidence>
<dbReference type="InterPro" id="IPR001173">
    <property type="entry name" value="Glyco_trans_2-like"/>
</dbReference>
<evidence type="ECO:0000259" key="3">
    <source>
        <dbReference type="Pfam" id="PF00535"/>
    </source>
</evidence>
<dbReference type="SUPFAM" id="SSF53448">
    <property type="entry name" value="Nucleotide-diphospho-sugar transferases"/>
    <property type="match status" value="1"/>
</dbReference>
<keyword evidence="5" id="KW-1185">Reference proteome</keyword>
<proteinExistence type="inferred from homology"/>
<dbReference type="Proteomes" id="UP001059836">
    <property type="component" value="Chromosome"/>
</dbReference>